<name>A0A8B6BKF5_MYTGA</name>
<gene>
    <name evidence="1" type="ORF">MGAL_10B035749</name>
</gene>
<evidence type="ECO:0000313" key="2">
    <source>
        <dbReference type="Proteomes" id="UP000596742"/>
    </source>
</evidence>
<accession>A0A8B6BKF5</accession>
<dbReference type="Proteomes" id="UP000596742">
    <property type="component" value="Unassembled WGS sequence"/>
</dbReference>
<comment type="caution">
    <text evidence="1">The sequence shown here is derived from an EMBL/GenBank/DDBJ whole genome shotgun (WGS) entry which is preliminary data.</text>
</comment>
<proteinExistence type="predicted"/>
<sequence length="78" mass="8380">MSSSGMTCVVLHCSSLQTFNQVIDLTSSNEEEAMDVEQSVACKSNGACGSTTPSNSEQEDTLERDIKQASEIYLNVSI</sequence>
<keyword evidence="2" id="KW-1185">Reference proteome</keyword>
<evidence type="ECO:0000313" key="1">
    <source>
        <dbReference type="EMBL" id="VDH91395.1"/>
    </source>
</evidence>
<reference evidence="1" key="1">
    <citation type="submission" date="2018-11" db="EMBL/GenBank/DDBJ databases">
        <authorList>
            <person name="Alioto T."/>
            <person name="Alioto T."/>
        </authorList>
    </citation>
    <scope>NUCLEOTIDE SEQUENCE</scope>
</reference>
<dbReference type="AlphaFoldDB" id="A0A8B6BKF5"/>
<dbReference type="EMBL" id="UYJE01000226">
    <property type="protein sequence ID" value="VDH91395.1"/>
    <property type="molecule type" value="Genomic_DNA"/>
</dbReference>
<organism evidence="1 2">
    <name type="scientific">Mytilus galloprovincialis</name>
    <name type="common">Mediterranean mussel</name>
    <dbReference type="NCBI Taxonomy" id="29158"/>
    <lineage>
        <taxon>Eukaryota</taxon>
        <taxon>Metazoa</taxon>
        <taxon>Spiralia</taxon>
        <taxon>Lophotrochozoa</taxon>
        <taxon>Mollusca</taxon>
        <taxon>Bivalvia</taxon>
        <taxon>Autobranchia</taxon>
        <taxon>Pteriomorphia</taxon>
        <taxon>Mytilida</taxon>
        <taxon>Mytiloidea</taxon>
        <taxon>Mytilidae</taxon>
        <taxon>Mytilinae</taxon>
        <taxon>Mytilus</taxon>
    </lineage>
</organism>
<protein>
    <submittedName>
        <fullName evidence="1">Uncharacterized protein</fullName>
    </submittedName>
</protein>